<feature type="compositionally biased region" description="Polar residues" evidence="1">
    <location>
        <begin position="145"/>
        <end position="165"/>
    </location>
</feature>
<dbReference type="AlphaFoldDB" id="A0A9N8HT43"/>
<evidence type="ECO:0000313" key="2">
    <source>
        <dbReference type="EMBL" id="CAB9521788.1"/>
    </source>
</evidence>
<evidence type="ECO:0000313" key="3">
    <source>
        <dbReference type="Proteomes" id="UP001153069"/>
    </source>
</evidence>
<dbReference type="Proteomes" id="UP001153069">
    <property type="component" value="Unassembled WGS sequence"/>
</dbReference>
<feature type="compositionally biased region" description="Low complexity" evidence="1">
    <location>
        <begin position="50"/>
        <end position="65"/>
    </location>
</feature>
<feature type="compositionally biased region" description="Basic and acidic residues" evidence="1">
    <location>
        <begin position="77"/>
        <end position="97"/>
    </location>
</feature>
<dbReference type="OrthoDB" id="49146at2759"/>
<name>A0A9N8HT43_9STRA</name>
<protein>
    <submittedName>
        <fullName evidence="2">Uncharacterized protein</fullName>
    </submittedName>
</protein>
<proteinExistence type="predicted"/>
<feature type="compositionally biased region" description="Basic and acidic residues" evidence="1">
    <location>
        <begin position="29"/>
        <end position="45"/>
    </location>
</feature>
<evidence type="ECO:0000256" key="1">
    <source>
        <dbReference type="SAM" id="MobiDB-lite"/>
    </source>
</evidence>
<feature type="compositionally biased region" description="Basic residues" evidence="1">
    <location>
        <begin position="1"/>
        <end position="12"/>
    </location>
</feature>
<feature type="region of interest" description="Disordered" evidence="1">
    <location>
        <begin position="236"/>
        <end position="257"/>
    </location>
</feature>
<feature type="compositionally biased region" description="Low complexity" evidence="1">
    <location>
        <begin position="120"/>
        <end position="134"/>
    </location>
</feature>
<feature type="region of interest" description="Disordered" evidence="1">
    <location>
        <begin position="1"/>
        <end position="206"/>
    </location>
</feature>
<accession>A0A9N8HT43</accession>
<keyword evidence="3" id="KW-1185">Reference proteome</keyword>
<feature type="compositionally biased region" description="Basic and acidic residues" evidence="1">
    <location>
        <begin position="195"/>
        <end position="206"/>
    </location>
</feature>
<dbReference type="EMBL" id="CAICTM010001231">
    <property type="protein sequence ID" value="CAB9521788.1"/>
    <property type="molecule type" value="Genomic_DNA"/>
</dbReference>
<reference evidence="2" key="1">
    <citation type="submission" date="2020-06" db="EMBL/GenBank/DDBJ databases">
        <authorList>
            <consortium name="Plant Systems Biology data submission"/>
        </authorList>
    </citation>
    <scope>NUCLEOTIDE SEQUENCE</scope>
    <source>
        <strain evidence="2">D6</strain>
    </source>
</reference>
<gene>
    <name evidence="2" type="ORF">SEMRO_1233_G254750.1</name>
</gene>
<organism evidence="2 3">
    <name type="scientific">Seminavis robusta</name>
    <dbReference type="NCBI Taxonomy" id="568900"/>
    <lineage>
        <taxon>Eukaryota</taxon>
        <taxon>Sar</taxon>
        <taxon>Stramenopiles</taxon>
        <taxon>Ochrophyta</taxon>
        <taxon>Bacillariophyta</taxon>
        <taxon>Bacillariophyceae</taxon>
        <taxon>Bacillariophycidae</taxon>
        <taxon>Naviculales</taxon>
        <taxon>Naviculaceae</taxon>
        <taxon>Seminavis</taxon>
    </lineage>
</organism>
<comment type="caution">
    <text evidence="2">The sequence shown here is derived from an EMBL/GenBank/DDBJ whole genome shotgun (WGS) entry which is preliminary data.</text>
</comment>
<sequence>MGKPKGSTKPRPVKGQSDLLSCFRRQALRQKEETEARFSSEEKRQSKPMTSTSTSASISAGATSIKGQPVKSKRKGQNGDKERVALGKEKSMPKKNEETEDDVPLASLLLKRPKTHHAKTSSTSSSRVTSAPTVKPQRSKKIGSTVASNKPSKTRPATKTSSMDTALQFLDRNTKKRSQTDLTLKDVKKHTSKSRKMEAAKKENNTVCEETKSAEVVSTSTLDNASVKEIKQEALLTEETKETGSNPPDQDFQPTLRRSHNLVHQLVDRSVLGSRGRTIHDGHRLSQSLQVDRQKPALTAKHVSWIGLGNDVDSTQTKNIECMAWDSMGVLLAVAQTCNITKQGWIEIFDWDSVVAADLRARNARARALANNDKAKFRLDVPPLLQFRIPAVGDSTTAASSKKIPWIKWNPHNPDQLAVPSRCGSVVFCFNVSHIEAALASAPTNRIHSPPRHSYWEFKPIQTQHATASASLFVETDVILLAFGATLDCWRYYPKRDPTSVAPKLKWQYAFPFKKPSLLNRASVVTMEAIGKEHIIAGSSHGHFALIQWKRVVQAGASSAFSLTTATKRSTPTVVAFWLSHSSLSSSAGQQLIPPEHTQDPSIMGIHSIRVEPLSHHLQFVDESGNEANRNDTKSKRQSSNSYEQLCGRFRIQWITRCGWCLSVTLVASPSGQWQQYKVRRQAPRILHQTAPVHTKLASGGIVTTAKKEWSLPTEPVAADAGASFLCWQNVAPVTRILPHHDKRVLDEQPSLSRDVNNSNQLLLMLPKIPGNGQMPIVHQPNNTRTADTTTLLPLPKRRGLAKLVALDPTQEWVVIATNRESLYIVNLRPKLLLQITE</sequence>